<comment type="caution">
    <text evidence="1">The sequence shown here is derived from an EMBL/GenBank/DDBJ whole genome shotgun (WGS) entry which is preliminary data.</text>
</comment>
<evidence type="ECO:0000313" key="1">
    <source>
        <dbReference type="EMBL" id="GBP14262.1"/>
    </source>
</evidence>
<protein>
    <submittedName>
        <fullName evidence="1">Uncharacterized protein</fullName>
    </submittedName>
</protein>
<feature type="non-terminal residue" evidence="1">
    <location>
        <position position="35"/>
    </location>
</feature>
<gene>
    <name evidence="1" type="ORF">EVAR_70781_1</name>
</gene>
<proteinExistence type="predicted"/>
<dbReference type="AlphaFoldDB" id="A0A4C1TID4"/>
<accession>A0A4C1TID4</accession>
<dbReference type="Proteomes" id="UP000299102">
    <property type="component" value="Unassembled WGS sequence"/>
</dbReference>
<organism evidence="1 2">
    <name type="scientific">Eumeta variegata</name>
    <name type="common">Bagworm moth</name>
    <name type="synonym">Eumeta japonica</name>
    <dbReference type="NCBI Taxonomy" id="151549"/>
    <lineage>
        <taxon>Eukaryota</taxon>
        <taxon>Metazoa</taxon>
        <taxon>Ecdysozoa</taxon>
        <taxon>Arthropoda</taxon>
        <taxon>Hexapoda</taxon>
        <taxon>Insecta</taxon>
        <taxon>Pterygota</taxon>
        <taxon>Neoptera</taxon>
        <taxon>Endopterygota</taxon>
        <taxon>Lepidoptera</taxon>
        <taxon>Glossata</taxon>
        <taxon>Ditrysia</taxon>
        <taxon>Tineoidea</taxon>
        <taxon>Psychidae</taxon>
        <taxon>Oiketicinae</taxon>
        <taxon>Eumeta</taxon>
    </lineage>
</organism>
<sequence>MCEIIFELLLADEEEEVPVEEDVEKFPMLEDIVEV</sequence>
<keyword evidence="2" id="KW-1185">Reference proteome</keyword>
<reference evidence="1 2" key="1">
    <citation type="journal article" date="2019" name="Commun. Biol.">
        <title>The bagworm genome reveals a unique fibroin gene that provides high tensile strength.</title>
        <authorList>
            <person name="Kono N."/>
            <person name="Nakamura H."/>
            <person name="Ohtoshi R."/>
            <person name="Tomita M."/>
            <person name="Numata K."/>
            <person name="Arakawa K."/>
        </authorList>
    </citation>
    <scope>NUCLEOTIDE SEQUENCE [LARGE SCALE GENOMIC DNA]</scope>
</reference>
<name>A0A4C1TID4_EUMVA</name>
<evidence type="ECO:0000313" key="2">
    <source>
        <dbReference type="Proteomes" id="UP000299102"/>
    </source>
</evidence>
<dbReference type="EMBL" id="BGZK01005486">
    <property type="protein sequence ID" value="GBP14262.1"/>
    <property type="molecule type" value="Genomic_DNA"/>
</dbReference>